<dbReference type="Pfam" id="PF21805">
    <property type="entry name" value="Imm5_like"/>
    <property type="match status" value="1"/>
</dbReference>
<feature type="region of interest" description="Disordered" evidence="1">
    <location>
        <begin position="46"/>
        <end position="93"/>
    </location>
</feature>
<organism evidence="3 4">
    <name type="scientific">Streptomyces spongiicola</name>
    <dbReference type="NCBI Taxonomy" id="1690221"/>
    <lineage>
        <taxon>Bacteria</taxon>
        <taxon>Bacillati</taxon>
        <taxon>Actinomycetota</taxon>
        <taxon>Actinomycetes</taxon>
        <taxon>Kitasatosporales</taxon>
        <taxon>Streptomycetaceae</taxon>
        <taxon>Streptomyces</taxon>
    </lineage>
</organism>
<reference evidence="3 4" key="1">
    <citation type="submission" date="2018-07" db="EMBL/GenBank/DDBJ databases">
        <title>Whole Genome Shotgun Sequence of Streptomyces spongiicola strain 531S.</title>
        <authorList>
            <person name="Dohra H."/>
            <person name="Kodani S."/>
        </authorList>
    </citation>
    <scope>NUCLEOTIDE SEQUENCE [LARGE SCALE GENOMIC DNA]</scope>
    <source>
        <strain evidence="3 4">531S</strain>
    </source>
</reference>
<feature type="domain" description="Imm-5-like" evidence="2">
    <location>
        <begin position="104"/>
        <end position="240"/>
    </location>
</feature>
<feature type="compositionally biased region" description="Basic and acidic residues" evidence="1">
    <location>
        <begin position="58"/>
        <end position="74"/>
    </location>
</feature>
<gene>
    <name evidence="3" type="ORF">SSP531S_09980</name>
</gene>
<evidence type="ECO:0000313" key="4">
    <source>
        <dbReference type="Proteomes" id="UP000265354"/>
    </source>
</evidence>
<dbReference type="EMBL" id="BGZL01000002">
    <property type="protein sequence ID" value="GBP99603.1"/>
    <property type="molecule type" value="Genomic_DNA"/>
</dbReference>
<dbReference type="AlphaFoldDB" id="A0A388SU37"/>
<evidence type="ECO:0000256" key="1">
    <source>
        <dbReference type="SAM" id="MobiDB-lite"/>
    </source>
</evidence>
<comment type="caution">
    <text evidence="3">The sequence shown here is derived from an EMBL/GenBank/DDBJ whole genome shotgun (WGS) entry which is preliminary data.</text>
</comment>
<evidence type="ECO:0000259" key="2">
    <source>
        <dbReference type="Pfam" id="PF21805"/>
    </source>
</evidence>
<accession>A0A388SU37</accession>
<protein>
    <recommendedName>
        <fullName evidence="2">Imm-5-like domain-containing protein</fullName>
    </recommendedName>
</protein>
<name>A0A388SU37_9ACTN</name>
<sequence>MSRPRLAFRVPDLCPTGPETGRGLAGGCRGLAGVSRGLTGCAVPGRYGARPARRPAQRSRETRPACRAGSHDASRTGLTGAAARRRAAAGRTRTGHDVRVDEVLISDEDRRLLALWAADCAARALPLFEAEAPGDFRPREAIDGIRVFAREGERTRLLRSLAWAAHAAARDAGDPAAAAAARAASYAVATPYLHPLATAHQSKHILGPAVQQARACELAAGDDAGAGDEEIRWAIGHAPAAVRRLVQRMPARSPGRSRLDTLYHRLDAALRC</sequence>
<evidence type="ECO:0000313" key="3">
    <source>
        <dbReference type="EMBL" id="GBP99603.1"/>
    </source>
</evidence>
<proteinExistence type="predicted"/>
<dbReference type="InterPro" id="IPR048667">
    <property type="entry name" value="Imm5-like"/>
</dbReference>
<dbReference type="Proteomes" id="UP000265354">
    <property type="component" value="Unassembled WGS sequence"/>
</dbReference>